<reference evidence="2" key="2">
    <citation type="journal article" date="2021" name="PeerJ">
        <title>Extensive microbial diversity within the chicken gut microbiome revealed by metagenomics and culture.</title>
        <authorList>
            <person name="Gilroy R."/>
            <person name="Ravi A."/>
            <person name="Getino M."/>
            <person name="Pursley I."/>
            <person name="Horton D.L."/>
            <person name="Alikhan N.F."/>
            <person name="Baker D."/>
            <person name="Gharbi K."/>
            <person name="Hall N."/>
            <person name="Watson M."/>
            <person name="Adriaenssens E.M."/>
            <person name="Foster-Nyarko E."/>
            <person name="Jarju S."/>
            <person name="Secka A."/>
            <person name="Antonio M."/>
            <person name="Oren A."/>
            <person name="Chaudhuri R.R."/>
            <person name="La Ragione R."/>
            <person name="Hildebrand F."/>
            <person name="Pallen M.J."/>
        </authorList>
    </citation>
    <scope>NUCLEOTIDE SEQUENCE</scope>
    <source>
        <strain evidence="2">11687</strain>
    </source>
</reference>
<sequence>MDFSEKMCYNKNKNGIRMPSTYAHKVFGDKVLSVLPKSLSEAFSKHLSAYWLGLHGPDLLFYYHPILPNETRRLGSRLHDLPAAGFFLNVREKIRKDAETRRLPAESTDLAAYAAGFLCHFALDSECHGYIGKRSSDSGISHTRIETEFDAYLLAKNQEIAIGVNHAAHLKGRTEAARPAAILLGIPESAAKNGLKSFVRINGWLSSANPFLRGVIFSALAVSGKYGELRGMFYDKKPCAACAESNEILEAKLEQAVPVAASLVSEFFEKLSDDRPLSERFGLDYNGNIPEGENASGGGNQ</sequence>
<reference evidence="2" key="1">
    <citation type="submission" date="2020-10" db="EMBL/GenBank/DDBJ databases">
        <authorList>
            <person name="Gilroy R."/>
        </authorList>
    </citation>
    <scope>NUCLEOTIDE SEQUENCE</scope>
    <source>
        <strain evidence="2">11687</strain>
    </source>
</reference>
<evidence type="ECO:0000313" key="3">
    <source>
        <dbReference type="Proteomes" id="UP000824081"/>
    </source>
</evidence>
<dbReference type="Proteomes" id="UP000824081">
    <property type="component" value="Unassembled WGS sequence"/>
</dbReference>
<gene>
    <name evidence="2" type="ORF">IAC57_02910</name>
</gene>
<proteinExistence type="predicted"/>
<protein>
    <submittedName>
        <fullName evidence="2">Zinc dependent phospholipase C family protein</fullName>
    </submittedName>
</protein>
<accession>A0A9D1SGP9</accession>
<evidence type="ECO:0000313" key="2">
    <source>
        <dbReference type="EMBL" id="HIU59032.1"/>
    </source>
</evidence>
<dbReference type="EMBL" id="DVMZ01000076">
    <property type="protein sequence ID" value="HIU59032.1"/>
    <property type="molecule type" value="Genomic_DNA"/>
</dbReference>
<comment type="caution">
    <text evidence="2">The sequence shown here is derived from an EMBL/GenBank/DDBJ whole genome shotgun (WGS) entry which is preliminary data.</text>
</comment>
<organism evidence="2 3">
    <name type="scientific">Candidatus Scatosoma pullistercoris</name>
    <dbReference type="NCBI Taxonomy" id="2840934"/>
    <lineage>
        <taxon>Bacteria</taxon>
        <taxon>Bacillati</taxon>
        <taxon>Bacillota</taxon>
        <taxon>Clostridia</taxon>
        <taxon>Candidatus Scatosoma</taxon>
    </lineage>
</organism>
<name>A0A9D1SGP9_9FIRM</name>
<feature type="domain" description="Phospholipase C/D" evidence="1">
    <location>
        <begin position="24"/>
        <end position="160"/>
    </location>
</feature>
<evidence type="ECO:0000259" key="1">
    <source>
        <dbReference type="Pfam" id="PF00882"/>
    </source>
</evidence>
<dbReference type="Pfam" id="PF00882">
    <property type="entry name" value="Zn_dep_PLPC"/>
    <property type="match status" value="1"/>
</dbReference>
<dbReference type="InterPro" id="IPR029002">
    <property type="entry name" value="PLPC/GPLD1"/>
</dbReference>
<dbReference type="AlphaFoldDB" id="A0A9D1SGP9"/>